<sequence>MESTTSVSKGIFVFRNGFKKTKKPKKLAVTLFEKNFEKEPWYTTYKGNWDAIENELRNLHQSTYSMLLNDIVNYIKDSYSTKDVCMQDGIIPSLTLLTGVCQPDHVSQFTSLIDMILNEVTPHVALVNSQDAPTLKHLVENTVWQLINGQNMLETSIDSEDEMVVQKNKLKKCQCTMRELKKWYINKNIASPKKNQKIVPKPLVIIIPDFESFNCNVLQDFVMIIR</sequence>
<dbReference type="Proteomes" id="UP000824533">
    <property type="component" value="Linkage Group LG07"/>
</dbReference>
<gene>
    <name evidence="1" type="ORF">K1T71_004487</name>
</gene>
<evidence type="ECO:0000313" key="1">
    <source>
        <dbReference type="EMBL" id="KAJ0179896.1"/>
    </source>
</evidence>
<organism evidence="1 2">
    <name type="scientific">Dendrolimus kikuchii</name>
    <dbReference type="NCBI Taxonomy" id="765133"/>
    <lineage>
        <taxon>Eukaryota</taxon>
        <taxon>Metazoa</taxon>
        <taxon>Ecdysozoa</taxon>
        <taxon>Arthropoda</taxon>
        <taxon>Hexapoda</taxon>
        <taxon>Insecta</taxon>
        <taxon>Pterygota</taxon>
        <taxon>Neoptera</taxon>
        <taxon>Endopterygota</taxon>
        <taxon>Lepidoptera</taxon>
        <taxon>Glossata</taxon>
        <taxon>Ditrysia</taxon>
        <taxon>Bombycoidea</taxon>
        <taxon>Lasiocampidae</taxon>
        <taxon>Dendrolimus</taxon>
    </lineage>
</organism>
<name>A0ACC1D889_9NEOP</name>
<accession>A0ACC1D889</accession>
<reference evidence="1 2" key="1">
    <citation type="journal article" date="2021" name="Front. Genet.">
        <title>Chromosome-Level Genome Assembly Reveals Significant Gene Expansion in the Toll and IMD Signaling Pathways of Dendrolimus kikuchii.</title>
        <authorList>
            <person name="Zhou J."/>
            <person name="Wu P."/>
            <person name="Xiong Z."/>
            <person name="Liu N."/>
            <person name="Zhao N."/>
            <person name="Ji M."/>
            <person name="Qiu Y."/>
            <person name="Yang B."/>
        </authorList>
    </citation>
    <scope>NUCLEOTIDE SEQUENCE [LARGE SCALE GENOMIC DNA]</scope>
    <source>
        <strain evidence="1">Ann1</strain>
    </source>
</reference>
<protein>
    <submittedName>
        <fullName evidence="1">Uncharacterized protein</fullName>
    </submittedName>
</protein>
<evidence type="ECO:0000313" key="2">
    <source>
        <dbReference type="Proteomes" id="UP000824533"/>
    </source>
</evidence>
<dbReference type="EMBL" id="CM034393">
    <property type="protein sequence ID" value="KAJ0179896.1"/>
    <property type="molecule type" value="Genomic_DNA"/>
</dbReference>
<proteinExistence type="predicted"/>
<comment type="caution">
    <text evidence="1">The sequence shown here is derived from an EMBL/GenBank/DDBJ whole genome shotgun (WGS) entry which is preliminary data.</text>
</comment>
<keyword evidence="2" id="KW-1185">Reference proteome</keyword>